<accession>A0A0C4DX56</accession>
<dbReference type="InterPro" id="IPR010730">
    <property type="entry name" value="HET"/>
</dbReference>
<reference evidence="3" key="2">
    <citation type="submission" date="2010-05" db="EMBL/GenBank/DDBJ databases">
        <title>The Genome Sequence of Magnaporthe poae strain ATCC 64411.</title>
        <authorList>
            <consortium name="The Broad Institute Genome Sequencing Platform"/>
            <consortium name="Broad Institute Genome Sequencing Center for Infectious Disease"/>
            <person name="Ma L.-J."/>
            <person name="Dead R."/>
            <person name="Young S."/>
            <person name="Zeng Q."/>
            <person name="Koehrsen M."/>
            <person name="Alvarado L."/>
            <person name="Berlin A."/>
            <person name="Chapman S.B."/>
            <person name="Chen Z."/>
            <person name="Freedman E."/>
            <person name="Gellesch M."/>
            <person name="Goldberg J."/>
            <person name="Griggs A."/>
            <person name="Gujja S."/>
            <person name="Heilman E.R."/>
            <person name="Heiman D."/>
            <person name="Hepburn T."/>
            <person name="Howarth C."/>
            <person name="Jen D."/>
            <person name="Larson L."/>
            <person name="Mehta T."/>
            <person name="Neiman D."/>
            <person name="Pearson M."/>
            <person name="Roberts A."/>
            <person name="Saif S."/>
            <person name="Shea T."/>
            <person name="Shenoy N."/>
            <person name="Sisk P."/>
            <person name="Stolte C."/>
            <person name="Sykes S."/>
            <person name="Walk T."/>
            <person name="White J."/>
            <person name="Yandava C."/>
            <person name="Haas B."/>
            <person name="Nusbaum C."/>
            <person name="Birren B."/>
        </authorList>
    </citation>
    <scope>NUCLEOTIDE SEQUENCE</scope>
    <source>
        <strain evidence="3">ATCC 64411</strain>
    </source>
</reference>
<dbReference type="Proteomes" id="UP000011715">
    <property type="component" value="Unassembled WGS sequence"/>
</dbReference>
<keyword evidence="5" id="KW-1185">Reference proteome</keyword>
<dbReference type="VEuPathDB" id="FungiDB:MAPG_04594"/>
<evidence type="ECO:0000313" key="4">
    <source>
        <dbReference type="EnsemblFungi" id="MAPG_04594T0"/>
    </source>
</evidence>
<dbReference type="EMBL" id="ADBL01001078">
    <property type="status" value="NOT_ANNOTATED_CDS"/>
    <property type="molecule type" value="Genomic_DNA"/>
</dbReference>
<reference evidence="4" key="4">
    <citation type="journal article" date="2015" name="G3 (Bethesda)">
        <title>Genome sequences of three phytopathogenic species of the Magnaporthaceae family of fungi.</title>
        <authorList>
            <person name="Okagaki L.H."/>
            <person name="Nunes C.C."/>
            <person name="Sailsbery J."/>
            <person name="Clay B."/>
            <person name="Brown D."/>
            <person name="John T."/>
            <person name="Oh Y."/>
            <person name="Young N."/>
            <person name="Fitzgerald M."/>
            <person name="Haas B.J."/>
            <person name="Zeng Q."/>
            <person name="Young S."/>
            <person name="Adiconis X."/>
            <person name="Fan L."/>
            <person name="Levin J.Z."/>
            <person name="Mitchell T.K."/>
            <person name="Okubara P.A."/>
            <person name="Farman M.L."/>
            <person name="Kohn L.M."/>
            <person name="Birren B."/>
            <person name="Ma L.-J."/>
            <person name="Dean R.A."/>
        </authorList>
    </citation>
    <scope>NUCLEOTIDE SEQUENCE</scope>
    <source>
        <strain evidence="4">ATCC 64411 / 73-15</strain>
    </source>
</reference>
<dbReference type="PANTHER" id="PTHR33112">
    <property type="entry name" value="DOMAIN PROTEIN, PUTATIVE-RELATED"/>
    <property type="match status" value="1"/>
</dbReference>
<dbReference type="AlphaFoldDB" id="A0A0C4DX56"/>
<dbReference type="EnsemblFungi" id="MAPG_04594T0">
    <property type="protein sequence ID" value="MAPG_04594T0"/>
    <property type="gene ID" value="MAPG_04594"/>
</dbReference>
<dbReference type="OrthoDB" id="2958217at2759"/>
<feature type="domain" description="Heterokaryon incompatibility" evidence="2">
    <location>
        <begin position="157"/>
        <end position="322"/>
    </location>
</feature>
<name>A0A0C4DX56_MAGP6</name>
<reference evidence="4" key="5">
    <citation type="submission" date="2015-06" db="UniProtKB">
        <authorList>
            <consortium name="EnsemblFungi"/>
        </authorList>
    </citation>
    <scope>IDENTIFICATION</scope>
    <source>
        <strain evidence="4">ATCC 64411</strain>
    </source>
</reference>
<dbReference type="STRING" id="644358.A0A0C4DX56"/>
<evidence type="ECO:0000259" key="2">
    <source>
        <dbReference type="Pfam" id="PF06985"/>
    </source>
</evidence>
<sequence length="718" mass="78475">MDSPAASWLCDNCRVLAFDDAAAGGSKGVDAEGNPCLKMSMSSKGWRLDLEPDRPLRDSLPDLPNLASSAQKGCGFCSLLRASVLSGETSREPFLNGILTDAAKGGVNIRRSYIWIPDTEEFQDALPDKGCLKLAAFLKPDSLDKEFRFTFRVDIAEALSYCWGPAAEAKTQLKTTPNTLGERMSGIDSEHMTPVLSDAVAATRALGIRYLWVDALCILQGSDEASQSDWEEQAAVMHKVYSHAHVTLGALASDSCTEPFCNPAVPGLFVRLRSSLNPGLTGLVRVTQQGYSPGLESFTTNSPMFINNRRSLWASRAWTYQERLLSTRFLGFGKQDLFFTCPSSHSIMGGRLHSNSYWDQIGLSNEEWVEPTRWHGVISDYSARLGGISYRGDVLPALSGVAASFCSAMGYRADDYVAGLWKQNLYTDVVWQPATPSQARASHLADAVERAARLGEARLPSWSPFSHERQVEVLSMQDSAPRTSPPSPFGKIAGAVSLTITGKVCGVPSRRKLEKLDGALGFLPHLSPWKADDGTHEWWLYIDWAPDRSPEPVGKLRMVLTGTSAPRKGSQRRFFGLLIHEVGAARPGVFMRVGVFESPPEAPKSNRDFFDKCPTEDQGLFYADEPSPRMYELKILALVSMARLGDWWPRALTDLAALDAHHSWPAQSPSLSAATRGLHVPPITEALRVDLPSPGNQSSGGRPSRLTTHFPAPPPAPA</sequence>
<dbReference type="eggNOG" id="ENOG502SS8J">
    <property type="taxonomic scope" value="Eukaryota"/>
</dbReference>
<organism evidence="4 5">
    <name type="scientific">Magnaporthiopsis poae (strain ATCC 64411 / 73-15)</name>
    <name type="common">Kentucky bluegrass fungus</name>
    <name type="synonym">Magnaporthe poae</name>
    <dbReference type="NCBI Taxonomy" id="644358"/>
    <lineage>
        <taxon>Eukaryota</taxon>
        <taxon>Fungi</taxon>
        <taxon>Dikarya</taxon>
        <taxon>Ascomycota</taxon>
        <taxon>Pezizomycotina</taxon>
        <taxon>Sordariomycetes</taxon>
        <taxon>Sordariomycetidae</taxon>
        <taxon>Magnaporthales</taxon>
        <taxon>Magnaporthaceae</taxon>
        <taxon>Magnaporthiopsis</taxon>
    </lineage>
</organism>
<protein>
    <recommendedName>
        <fullName evidence="2">Heterokaryon incompatibility domain-containing protein</fullName>
    </recommendedName>
</protein>
<gene>
    <name evidence="3" type="ORF">MAPG_04594</name>
</gene>
<evidence type="ECO:0000256" key="1">
    <source>
        <dbReference type="SAM" id="MobiDB-lite"/>
    </source>
</evidence>
<dbReference type="EMBL" id="GL876968">
    <property type="protein sequence ID" value="KLU85571.1"/>
    <property type="molecule type" value="Genomic_DNA"/>
</dbReference>
<evidence type="ECO:0000313" key="3">
    <source>
        <dbReference type="EMBL" id="KLU85571.1"/>
    </source>
</evidence>
<reference evidence="5" key="1">
    <citation type="submission" date="2010-05" db="EMBL/GenBank/DDBJ databases">
        <title>The genome sequence of Magnaporthe poae strain ATCC 64411.</title>
        <authorList>
            <person name="Ma L.-J."/>
            <person name="Dead R."/>
            <person name="Young S."/>
            <person name="Zeng Q."/>
            <person name="Koehrsen M."/>
            <person name="Alvarado L."/>
            <person name="Berlin A."/>
            <person name="Chapman S.B."/>
            <person name="Chen Z."/>
            <person name="Freedman E."/>
            <person name="Gellesch M."/>
            <person name="Goldberg J."/>
            <person name="Griggs A."/>
            <person name="Gujja S."/>
            <person name="Heilman E.R."/>
            <person name="Heiman D."/>
            <person name="Hepburn T."/>
            <person name="Howarth C."/>
            <person name="Jen D."/>
            <person name="Larson L."/>
            <person name="Mehta T."/>
            <person name="Neiman D."/>
            <person name="Pearson M."/>
            <person name="Roberts A."/>
            <person name="Saif S."/>
            <person name="Shea T."/>
            <person name="Shenoy N."/>
            <person name="Sisk P."/>
            <person name="Stolte C."/>
            <person name="Sykes S."/>
            <person name="Walk T."/>
            <person name="White J."/>
            <person name="Yandava C."/>
            <person name="Haas B."/>
            <person name="Nusbaum C."/>
            <person name="Birren B."/>
        </authorList>
    </citation>
    <scope>NUCLEOTIDE SEQUENCE [LARGE SCALE GENOMIC DNA]</scope>
    <source>
        <strain evidence="5">ATCC 64411 / 73-15</strain>
    </source>
</reference>
<proteinExistence type="predicted"/>
<dbReference type="PANTHER" id="PTHR33112:SF16">
    <property type="entry name" value="HETEROKARYON INCOMPATIBILITY DOMAIN-CONTAINING PROTEIN"/>
    <property type="match status" value="1"/>
</dbReference>
<dbReference type="EMBL" id="ADBL01001077">
    <property type="status" value="NOT_ANNOTATED_CDS"/>
    <property type="molecule type" value="Genomic_DNA"/>
</dbReference>
<reference evidence="3" key="3">
    <citation type="submission" date="2011-03" db="EMBL/GenBank/DDBJ databases">
        <title>Annotation of Magnaporthe poae ATCC 64411.</title>
        <authorList>
            <person name="Ma L.-J."/>
            <person name="Dead R."/>
            <person name="Young S.K."/>
            <person name="Zeng Q."/>
            <person name="Gargeya S."/>
            <person name="Fitzgerald M."/>
            <person name="Haas B."/>
            <person name="Abouelleil A."/>
            <person name="Alvarado L."/>
            <person name="Arachchi H.M."/>
            <person name="Berlin A."/>
            <person name="Brown A."/>
            <person name="Chapman S.B."/>
            <person name="Chen Z."/>
            <person name="Dunbar C."/>
            <person name="Freedman E."/>
            <person name="Gearin G."/>
            <person name="Gellesch M."/>
            <person name="Goldberg J."/>
            <person name="Griggs A."/>
            <person name="Gujja S."/>
            <person name="Heiman D."/>
            <person name="Howarth C."/>
            <person name="Larson L."/>
            <person name="Lui A."/>
            <person name="MacDonald P.J.P."/>
            <person name="Mehta T."/>
            <person name="Montmayeur A."/>
            <person name="Murphy C."/>
            <person name="Neiman D."/>
            <person name="Pearson M."/>
            <person name="Priest M."/>
            <person name="Roberts A."/>
            <person name="Saif S."/>
            <person name="Shea T."/>
            <person name="Shenoy N."/>
            <person name="Sisk P."/>
            <person name="Stolte C."/>
            <person name="Sykes S."/>
            <person name="Yandava C."/>
            <person name="Wortman J."/>
            <person name="Nusbaum C."/>
            <person name="Birren B."/>
        </authorList>
    </citation>
    <scope>NUCLEOTIDE SEQUENCE</scope>
    <source>
        <strain evidence="3">ATCC 64411</strain>
    </source>
</reference>
<feature type="compositionally biased region" description="Polar residues" evidence="1">
    <location>
        <begin position="694"/>
        <end position="707"/>
    </location>
</feature>
<feature type="region of interest" description="Disordered" evidence="1">
    <location>
        <begin position="688"/>
        <end position="718"/>
    </location>
</feature>
<dbReference type="Pfam" id="PF06985">
    <property type="entry name" value="HET"/>
    <property type="match status" value="1"/>
</dbReference>
<evidence type="ECO:0000313" key="5">
    <source>
        <dbReference type="Proteomes" id="UP000011715"/>
    </source>
</evidence>